<reference evidence="3" key="1">
    <citation type="submission" date="2016-06" db="EMBL/GenBank/DDBJ databases">
        <authorList>
            <person name="Varghese N."/>
            <person name="Submissions Spin"/>
        </authorList>
    </citation>
    <scope>NUCLEOTIDE SEQUENCE [LARGE SCALE GENOMIC DNA]</scope>
    <source>
        <strain evidence="3">DSM 45647</strain>
    </source>
</reference>
<sequence length="78" mass="7954">LDPPSGCRFRTRCWKATDRCATETPALTTRDGGTQLTACHHPENGPVGVGAPAPVGGDGVEPATVGAGDTPQLKEVAE</sequence>
<protein>
    <recommendedName>
        <fullName evidence="4">Oligopeptide/dipeptide ABC transporter, ATP-binding protein, C-terminal domain-containing protein</fullName>
    </recommendedName>
</protein>
<gene>
    <name evidence="2" type="ORF">GA0070213_1131</name>
</gene>
<proteinExistence type="predicted"/>
<dbReference type="STRING" id="745366.GA0070213_1131"/>
<evidence type="ECO:0000313" key="3">
    <source>
        <dbReference type="Proteomes" id="UP000199360"/>
    </source>
</evidence>
<dbReference type="EMBL" id="FMDM01000013">
    <property type="protein sequence ID" value="SCG72986.1"/>
    <property type="molecule type" value="Genomic_DNA"/>
</dbReference>
<feature type="region of interest" description="Disordered" evidence="1">
    <location>
        <begin position="42"/>
        <end position="78"/>
    </location>
</feature>
<accession>A0A1C5JSI7</accession>
<name>A0A1C5JSI7_9ACTN</name>
<dbReference type="AlphaFoldDB" id="A0A1C5JSI7"/>
<organism evidence="2 3">
    <name type="scientific">Micromonospora humi</name>
    <dbReference type="NCBI Taxonomy" id="745366"/>
    <lineage>
        <taxon>Bacteria</taxon>
        <taxon>Bacillati</taxon>
        <taxon>Actinomycetota</taxon>
        <taxon>Actinomycetes</taxon>
        <taxon>Micromonosporales</taxon>
        <taxon>Micromonosporaceae</taxon>
        <taxon>Micromonospora</taxon>
    </lineage>
</organism>
<dbReference type="Proteomes" id="UP000199360">
    <property type="component" value="Unassembled WGS sequence"/>
</dbReference>
<evidence type="ECO:0000256" key="1">
    <source>
        <dbReference type="SAM" id="MobiDB-lite"/>
    </source>
</evidence>
<keyword evidence="3" id="KW-1185">Reference proteome</keyword>
<evidence type="ECO:0000313" key="2">
    <source>
        <dbReference type="EMBL" id="SCG72986.1"/>
    </source>
</evidence>
<evidence type="ECO:0008006" key="4">
    <source>
        <dbReference type="Google" id="ProtNLM"/>
    </source>
</evidence>
<feature type="non-terminal residue" evidence="2">
    <location>
        <position position="1"/>
    </location>
</feature>
<feature type="compositionally biased region" description="Low complexity" evidence="1">
    <location>
        <begin position="45"/>
        <end position="63"/>
    </location>
</feature>